<dbReference type="AlphaFoldDB" id="A0A9D2M7Q0"/>
<protein>
    <submittedName>
        <fullName evidence="2">Type II toxin-antitoxin system RelE/ParE family toxin</fullName>
    </submittedName>
</protein>
<accession>A0A9D2M7Q0</accession>
<dbReference type="EMBL" id="DWYG01000114">
    <property type="protein sequence ID" value="HJB42194.1"/>
    <property type="molecule type" value="Genomic_DNA"/>
</dbReference>
<evidence type="ECO:0000313" key="2">
    <source>
        <dbReference type="EMBL" id="HJB42194.1"/>
    </source>
</evidence>
<dbReference type="Proteomes" id="UP000886803">
    <property type="component" value="Unassembled WGS sequence"/>
</dbReference>
<comment type="caution">
    <text evidence="2">The sequence shown here is derived from an EMBL/GenBank/DDBJ whole genome shotgun (WGS) entry which is preliminary data.</text>
</comment>
<dbReference type="Gene3D" id="3.30.2310.20">
    <property type="entry name" value="RelE-like"/>
    <property type="match status" value="1"/>
</dbReference>
<organism evidence="2 3">
    <name type="scientific">Candidatus Gemmiger avicola</name>
    <dbReference type="NCBI Taxonomy" id="2838605"/>
    <lineage>
        <taxon>Bacteria</taxon>
        <taxon>Bacillati</taxon>
        <taxon>Bacillota</taxon>
        <taxon>Clostridia</taxon>
        <taxon>Eubacteriales</taxon>
        <taxon>Gemmiger</taxon>
    </lineage>
</organism>
<evidence type="ECO:0000313" key="3">
    <source>
        <dbReference type="Proteomes" id="UP000886803"/>
    </source>
</evidence>
<name>A0A9D2M7Q0_9FIRM</name>
<feature type="non-terminal residue" evidence="2">
    <location>
        <position position="1"/>
    </location>
</feature>
<proteinExistence type="predicted"/>
<dbReference type="NCBIfam" id="TIGR02385">
    <property type="entry name" value="RelE_StbE"/>
    <property type="match status" value="1"/>
</dbReference>
<reference evidence="2" key="1">
    <citation type="journal article" date="2021" name="PeerJ">
        <title>Extensive microbial diversity within the chicken gut microbiome revealed by metagenomics and culture.</title>
        <authorList>
            <person name="Gilroy R."/>
            <person name="Ravi A."/>
            <person name="Getino M."/>
            <person name="Pursley I."/>
            <person name="Horton D.L."/>
            <person name="Alikhan N.F."/>
            <person name="Baker D."/>
            <person name="Gharbi K."/>
            <person name="Hall N."/>
            <person name="Watson M."/>
            <person name="Adriaenssens E.M."/>
            <person name="Foster-Nyarko E."/>
            <person name="Jarju S."/>
            <person name="Secka A."/>
            <person name="Antonio M."/>
            <person name="Oren A."/>
            <person name="Chaudhuri R.R."/>
            <person name="La Ragione R."/>
            <person name="Hildebrand F."/>
            <person name="Pallen M.J."/>
        </authorList>
    </citation>
    <scope>NUCLEOTIDE SEQUENCE</scope>
    <source>
        <strain evidence="2">ChiBcec8-13705</strain>
    </source>
</reference>
<sequence>YSLRFTRHAVRDLDAMFTYITYELDAAEPAKALMREIEHAISNLREFPYSAPQARDDLLARKGYRALTIRKKYVAVYRVSEAQRKVVVQRIFYGRREYGKVL</sequence>
<gene>
    <name evidence="2" type="ORF">H9945_06815</name>
</gene>
<dbReference type="InterPro" id="IPR035093">
    <property type="entry name" value="RelE/ParE_toxin_dom_sf"/>
</dbReference>
<reference evidence="2" key="2">
    <citation type="submission" date="2021-04" db="EMBL/GenBank/DDBJ databases">
        <authorList>
            <person name="Gilroy R."/>
        </authorList>
    </citation>
    <scope>NUCLEOTIDE SEQUENCE</scope>
    <source>
        <strain evidence="2">ChiBcec8-13705</strain>
    </source>
</reference>
<evidence type="ECO:0000256" key="1">
    <source>
        <dbReference type="ARBA" id="ARBA00022649"/>
    </source>
</evidence>
<keyword evidence="1" id="KW-1277">Toxin-antitoxin system</keyword>
<dbReference type="InterPro" id="IPR007712">
    <property type="entry name" value="RelE/ParE_toxin"/>
</dbReference>
<dbReference type="Pfam" id="PF05016">
    <property type="entry name" value="ParE_toxin"/>
    <property type="match status" value="1"/>
</dbReference>